<proteinExistence type="predicted"/>
<dbReference type="EMBL" id="FMZA01000003">
    <property type="protein sequence ID" value="SDC10848.1"/>
    <property type="molecule type" value="Genomic_DNA"/>
</dbReference>
<dbReference type="Proteomes" id="UP000199387">
    <property type="component" value="Unassembled WGS sequence"/>
</dbReference>
<accession>A0A1G6IWI8</accession>
<keyword evidence="2" id="KW-1185">Reference proteome</keyword>
<protein>
    <submittedName>
        <fullName evidence="1">Uncharacterized protein</fullName>
    </submittedName>
</protein>
<dbReference type="STRING" id="1236220.SAMN04488112_10379"/>
<evidence type="ECO:0000313" key="2">
    <source>
        <dbReference type="Proteomes" id="UP000199387"/>
    </source>
</evidence>
<dbReference type="OrthoDB" id="2990212at2"/>
<gene>
    <name evidence="1" type="ORF">SAMN04488112_10379</name>
</gene>
<name>A0A1G6IWI8_9BACL</name>
<evidence type="ECO:0000313" key="1">
    <source>
        <dbReference type="EMBL" id="SDC10848.1"/>
    </source>
</evidence>
<sequence length="77" mass="8966">MYDRLTEELARKYGLPLKQTEQIVKHARDRLHAEALCQSKKEPVHRCPGCSMTWYQVTFSFTCPRCGRSINPSPIEK</sequence>
<dbReference type="RefSeq" id="WP_091566476.1">
    <property type="nucleotide sequence ID" value="NZ_FMZA01000003.1"/>
</dbReference>
<reference evidence="1 2" key="1">
    <citation type="submission" date="2016-10" db="EMBL/GenBank/DDBJ databases">
        <authorList>
            <person name="de Groot N.N."/>
        </authorList>
    </citation>
    <scope>NUCLEOTIDE SEQUENCE [LARGE SCALE GENOMIC DNA]</scope>
    <source>
        <strain evidence="1 2">DSM 45514</strain>
    </source>
</reference>
<organism evidence="1 2">
    <name type="scientific">Melghirimyces thermohalophilus</name>
    <dbReference type="NCBI Taxonomy" id="1236220"/>
    <lineage>
        <taxon>Bacteria</taxon>
        <taxon>Bacillati</taxon>
        <taxon>Bacillota</taxon>
        <taxon>Bacilli</taxon>
        <taxon>Bacillales</taxon>
        <taxon>Thermoactinomycetaceae</taxon>
        <taxon>Melghirimyces</taxon>
    </lineage>
</organism>
<dbReference type="AlphaFoldDB" id="A0A1G6IWI8"/>